<feature type="domain" description="EF-hand" evidence="5">
    <location>
        <begin position="673"/>
        <end position="708"/>
    </location>
</feature>
<evidence type="ECO:0000256" key="3">
    <source>
        <dbReference type="ARBA" id="ARBA00022837"/>
    </source>
</evidence>
<dbReference type="PROSITE" id="PS50096">
    <property type="entry name" value="IQ"/>
    <property type="match status" value="8"/>
</dbReference>
<dbReference type="Gene3D" id="1.10.238.10">
    <property type="entry name" value="EF-hand"/>
    <property type="match status" value="2"/>
</dbReference>
<feature type="domain" description="EF-hand" evidence="5">
    <location>
        <begin position="837"/>
        <end position="872"/>
    </location>
</feature>
<dbReference type="SMART" id="SM00015">
    <property type="entry name" value="IQ"/>
    <property type="match status" value="10"/>
</dbReference>
<dbReference type="Pfam" id="PF13833">
    <property type="entry name" value="EF-hand_8"/>
    <property type="match status" value="1"/>
</dbReference>
<reference evidence="7" key="1">
    <citation type="journal article" date="2015" name="PLoS Genet.">
        <title>Genome Sequence and Transcriptome Analyses of Chrysochromulina tobin: Metabolic Tools for Enhanced Algal Fitness in the Prominent Order Prymnesiales (Haptophyceae).</title>
        <authorList>
            <person name="Hovde B.T."/>
            <person name="Deodato C.R."/>
            <person name="Hunsperger H.M."/>
            <person name="Ryken S.A."/>
            <person name="Yost W."/>
            <person name="Jha R.K."/>
            <person name="Patterson J."/>
            <person name="Monnat R.J. Jr."/>
            <person name="Barlow S.B."/>
            <person name="Starkenburg S.R."/>
            <person name="Cattolico R.A."/>
        </authorList>
    </citation>
    <scope>NUCLEOTIDE SEQUENCE</scope>
    <source>
        <strain evidence="7">CCMP291</strain>
    </source>
</reference>
<dbReference type="Gene3D" id="1.20.5.190">
    <property type="match status" value="1"/>
</dbReference>
<dbReference type="CDD" id="cd00051">
    <property type="entry name" value="EFh"/>
    <property type="match status" value="2"/>
</dbReference>
<evidence type="ECO:0000313" key="7">
    <source>
        <dbReference type="Proteomes" id="UP000037460"/>
    </source>
</evidence>
<name>A0A0M0LRW7_9EUKA</name>
<gene>
    <name evidence="6" type="ORF">Ctob_015711</name>
</gene>
<protein>
    <recommendedName>
        <fullName evidence="5">EF-hand domain-containing protein</fullName>
    </recommendedName>
</protein>
<dbReference type="SUPFAM" id="SSF47473">
    <property type="entry name" value="EF-hand"/>
    <property type="match status" value="1"/>
</dbReference>
<dbReference type="EMBL" id="JWZX01000060">
    <property type="protein sequence ID" value="KOO53800.1"/>
    <property type="molecule type" value="Genomic_DNA"/>
</dbReference>
<feature type="region of interest" description="Disordered" evidence="4">
    <location>
        <begin position="862"/>
        <end position="892"/>
    </location>
</feature>
<dbReference type="InterPro" id="IPR000048">
    <property type="entry name" value="IQ_motif_EF-hand-BS"/>
</dbReference>
<feature type="compositionally biased region" description="Gly residues" evidence="4">
    <location>
        <begin position="631"/>
        <end position="646"/>
    </location>
</feature>
<dbReference type="InterPro" id="IPR011992">
    <property type="entry name" value="EF-hand-dom_pair"/>
</dbReference>
<feature type="domain" description="EF-hand" evidence="5">
    <location>
        <begin position="713"/>
        <end position="748"/>
    </location>
</feature>
<keyword evidence="2" id="KW-0677">Repeat</keyword>
<organism evidence="6 7">
    <name type="scientific">Chrysochromulina tobinii</name>
    <dbReference type="NCBI Taxonomy" id="1460289"/>
    <lineage>
        <taxon>Eukaryota</taxon>
        <taxon>Haptista</taxon>
        <taxon>Haptophyta</taxon>
        <taxon>Prymnesiophyceae</taxon>
        <taxon>Prymnesiales</taxon>
        <taxon>Chrysochromulinaceae</taxon>
        <taxon>Chrysochromulina</taxon>
    </lineage>
</organism>
<dbReference type="AlphaFoldDB" id="A0A0M0LRW7"/>
<dbReference type="GO" id="GO:0005509">
    <property type="term" value="F:calcium ion binding"/>
    <property type="evidence" value="ECO:0007669"/>
    <property type="project" value="InterPro"/>
</dbReference>
<dbReference type="SMART" id="SM00054">
    <property type="entry name" value="EFh"/>
    <property type="match status" value="4"/>
</dbReference>
<evidence type="ECO:0000256" key="4">
    <source>
        <dbReference type="SAM" id="MobiDB-lite"/>
    </source>
</evidence>
<dbReference type="InterPro" id="IPR002048">
    <property type="entry name" value="EF_hand_dom"/>
</dbReference>
<evidence type="ECO:0000256" key="2">
    <source>
        <dbReference type="ARBA" id="ARBA00022737"/>
    </source>
</evidence>
<keyword evidence="3" id="KW-0106">Calcium</keyword>
<dbReference type="OrthoDB" id="26525at2759"/>
<feature type="non-terminal residue" evidence="6">
    <location>
        <position position="1"/>
    </location>
</feature>
<feature type="region of interest" description="Disordered" evidence="4">
    <location>
        <begin position="101"/>
        <end position="136"/>
    </location>
</feature>
<dbReference type="PROSITE" id="PS50222">
    <property type="entry name" value="EF_HAND_2"/>
    <property type="match status" value="4"/>
</dbReference>
<dbReference type="InterPro" id="IPR018247">
    <property type="entry name" value="EF_Hand_1_Ca_BS"/>
</dbReference>
<sequence>APAADVASAEGEEEESGSRPSSQKGKRPKKPKAEKGTPQEEEEARLALQSAARTRLAKKEAQKQREKVEALRAAAEVRYKNEAEEAAMSPEEKAALIKVQAGARGRKARKEKKEQDEAAAKIGSSLRAKKARQAAGDAKARMEAEEEATMLELHEAQAAHEARRLAAESLEQNSAALSLQSAKRAKQARRETQQKRLESRAATTIQARRKGLVTRRETEVLREQSDAARAVQAAMRGKLSRLQYAVALQERDAAIVLQGAARMHLARHALEHQREAQKAATVVQSGVRRRLARQELNRRAEYRDKRERAAVYIQAFVRRQRSLAAFRLAVFEKYREYARQPGTRLFMTIRLQALYRARKARRRAAKLRRKRAERAQRLLEFRQLPLLEREALGTLRLQCFERGRQEQQGVSVAVASGGPLLMSMPAAMQASAADLSAREMSHSLLHSVSMSATSPFHKKGPIARVPTLTSVPSFDGEVVVLPEVDANRRPAATAQSLAALGRVGRVSPPETARAREGALPAEARLTAQLARADSNAQHRLYLPDGLEPKYGQYGRSAELAPSSSLPQLIGAASAQLSSQLSSQIPAGVSAVVSAEVPSTIVVGVVVGSPVDLDAEHLATLAALRAQQRAGGSEGAGTGGGGGGLDKFGGDESAEAKEERLKRNVALLRRALATHVKRVMKLFEEWDEDGDGTVSKAEFRLAMRSLTAQWGLRVSREDIECLFDSLDDSGDGLISYSELKEMVREERALLKAEREGGADGKQKKRVHTGADKQKPSVIKSLVVPVGGKLLDALREALERSGRRAIDLFRDWDADGTGMLSRDEFRVALSKLGIQPPAVALADIDALFTAMDKDGNGHIEASDMSRALRRSTEPLPTSAPSGDEKGSGAVPGVPPLQFPQPRQGLIHPLRSKSKPLPQLFELDTGMGPVMPIFDGNGAQAALAAAAPWTEDKRCDPASRFFKTPNLDHLLYAEEA</sequence>
<feature type="region of interest" description="Disordered" evidence="4">
    <location>
        <begin position="1"/>
        <end position="66"/>
    </location>
</feature>
<dbReference type="PROSITE" id="PS00018">
    <property type="entry name" value="EF_HAND_1"/>
    <property type="match status" value="4"/>
</dbReference>
<dbReference type="Proteomes" id="UP000037460">
    <property type="component" value="Unassembled WGS sequence"/>
</dbReference>
<accession>A0A0M0LRW7</accession>
<feature type="compositionally biased region" description="Basic and acidic residues" evidence="4">
    <location>
        <begin position="57"/>
        <end position="66"/>
    </location>
</feature>
<dbReference type="Pfam" id="PF00612">
    <property type="entry name" value="IQ"/>
    <property type="match status" value="2"/>
</dbReference>
<evidence type="ECO:0000256" key="1">
    <source>
        <dbReference type="ARBA" id="ARBA00022723"/>
    </source>
</evidence>
<dbReference type="InterPro" id="IPR027417">
    <property type="entry name" value="P-loop_NTPase"/>
</dbReference>
<proteinExistence type="predicted"/>
<dbReference type="Pfam" id="PF13499">
    <property type="entry name" value="EF-hand_7"/>
    <property type="match status" value="1"/>
</dbReference>
<dbReference type="SUPFAM" id="SSF52540">
    <property type="entry name" value="P-loop containing nucleoside triphosphate hydrolases"/>
    <property type="match status" value="1"/>
</dbReference>
<evidence type="ECO:0000313" key="6">
    <source>
        <dbReference type="EMBL" id="KOO53800.1"/>
    </source>
</evidence>
<keyword evidence="7" id="KW-1185">Reference proteome</keyword>
<feature type="domain" description="EF-hand" evidence="5">
    <location>
        <begin position="798"/>
        <end position="833"/>
    </location>
</feature>
<comment type="caution">
    <text evidence="6">The sequence shown here is derived from an EMBL/GenBank/DDBJ whole genome shotgun (WGS) entry which is preliminary data.</text>
</comment>
<dbReference type="InterPro" id="IPR039647">
    <property type="entry name" value="EF_hand_pair_protein_CML-like"/>
</dbReference>
<keyword evidence="1" id="KW-0479">Metal-binding</keyword>
<feature type="region of interest" description="Disordered" evidence="4">
    <location>
        <begin position="629"/>
        <end position="653"/>
    </location>
</feature>
<dbReference type="PANTHER" id="PTHR10891">
    <property type="entry name" value="EF-HAND CALCIUM-BINDING DOMAIN CONTAINING PROTEIN"/>
    <property type="match status" value="1"/>
</dbReference>
<evidence type="ECO:0000259" key="5">
    <source>
        <dbReference type="PROSITE" id="PS50222"/>
    </source>
</evidence>